<proteinExistence type="predicted"/>
<reference evidence="1 3" key="2">
    <citation type="journal article" date="2018" name="Plant J.">
        <title>The Physcomitrella patens chromosome-scale assembly reveals moss genome structure and evolution.</title>
        <authorList>
            <person name="Lang D."/>
            <person name="Ullrich K.K."/>
            <person name="Murat F."/>
            <person name="Fuchs J."/>
            <person name="Jenkins J."/>
            <person name="Haas F.B."/>
            <person name="Piednoel M."/>
            <person name="Gundlach H."/>
            <person name="Van Bel M."/>
            <person name="Meyberg R."/>
            <person name="Vives C."/>
            <person name="Morata J."/>
            <person name="Symeonidi A."/>
            <person name="Hiss M."/>
            <person name="Muchero W."/>
            <person name="Kamisugi Y."/>
            <person name="Saleh O."/>
            <person name="Blanc G."/>
            <person name="Decker E.L."/>
            <person name="van Gessel N."/>
            <person name="Grimwood J."/>
            <person name="Hayes R.D."/>
            <person name="Graham S.W."/>
            <person name="Gunter L.E."/>
            <person name="McDaniel S.F."/>
            <person name="Hoernstein S.N.W."/>
            <person name="Larsson A."/>
            <person name="Li F.W."/>
            <person name="Perroud P.F."/>
            <person name="Phillips J."/>
            <person name="Ranjan P."/>
            <person name="Rokshar D.S."/>
            <person name="Rothfels C.J."/>
            <person name="Schneider L."/>
            <person name="Shu S."/>
            <person name="Stevenson D.W."/>
            <person name="Thummler F."/>
            <person name="Tillich M."/>
            <person name="Villarreal Aguilar J.C."/>
            <person name="Widiez T."/>
            <person name="Wong G.K."/>
            <person name="Wymore A."/>
            <person name="Zhang Y."/>
            <person name="Zimmer A.D."/>
            <person name="Quatrano R.S."/>
            <person name="Mayer K.F.X."/>
            <person name="Goodstein D."/>
            <person name="Casacuberta J.M."/>
            <person name="Vandepoele K."/>
            <person name="Reski R."/>
            <person name="Cuming A.C."/>
            <person name="Tuskan G.A."/>
            <person name="Maumus F."/>
            <person name="Salse J."/>
            <person name="Schmutz J."/>
            <person name="Rensing S.A."/>
        </authorList>
    </citation>
    <scope>NUCLEOTIDE SEQUENCE [LARGE SCALE GENOMIC DNA]</scope>
    <source>
        <strain evidence="2 3">cv. Gransden 2004</strain>
    </source>
</reference>
<name>A0A2K1K7A0_PHYPA</name>
<organism evidence="1">
    <name type="scientific">Physcomitrium patens</name>
    <name type="common">Spreading-leaved earth moss</name>
    <name type="synonym">Physcomitrella patens</name>
    <dbReference type="NCBI Taxonomy" id="3218"/>
    <lineage>
        <taxon>Eukaryota</taxon>
        <taxon>Viridiplantae</taxon>
        <taxon>Streptophyta</taxon>
        <taxon>Embryophyta</taxon>
        <taxon>Bryophyta</taxon>
        <taxon>Bryophytina</taxon>
        <taxon>Bryopsida</taxon>
        <taxon>Funariidae</taxon>
        <taxon>Funariales</taxon>
        <taxon>Funariaceae</taxon>
        <taxon>Physcomitrium</taxon>
    </lineage>
</organism>
<evidence type="ECO:0000313" key="1">
    <source>
        <dbReference type="EMBL" id="PNR49645.1"/>
    </source>
</evidence>
<protein>
    <submittedName>
        <fullName evidence="1 2">Uncharacterized protein</fullName>
    </submittedName>
</protein>
<dbReference type="InParanoid" id="A0A2K1K7A0"/>
<dbReference type="Proteomes" id="UP000006727">
    <property type="component" value="Chromosome 8"/>
</dbReference>
<dbReference type="AlphaFoldDB" id="A0A2K1K7A0"/>
<sequence>MIPKTYWTKTLSCKSYDPDENSICLIIRQHRALENFRKNTSCALASIISRTSHTKHETNWRLTTKERVGNKLPKRFRYCQKNNESNRRSSASRRKATRNYTRFEDHTHDLVLFFLHSPIFHLIPNFLAQDSRRRHACADGFRNLK</sequence>
<dbReference type="Gramene" id="Pp3c8_14609V3.1">
    <property type="protein sequence ID" value="PAC:32963615.CDS.1"/>
    <property type="gene ID" value="Pp3c8_14609"/>
</dbReference>
<reference evidence="2" key="3">
    <citation type="submission" date="2020-12" db="UniProtKB">
        <authorList>
            <consortium name="EnsemblPlants"/>
        </authorList>
    </citation>
    <scope>IDENTIFICATION</scope>
</reference>
<evidence type="ECO:0000313" key="2">
    <source>
        <dbReference type="EnsemblPlants" id="PAC:32963615.CDS.1"/>
    </source>
</evidence>
<dbReference type="EMBL" id="ABEU02000008">
    <property type="protein sequence ID" value="PNR49645.1"/>
    <property type="molecule type" value="Genomic_DNA"/>
</dbReference>
<dbReference type="EnsemblPlants" id="Pp3c8_14609V3.1">
    <property type="protein sequence ID" value="PAC:32963615.CDS.1"/>
    <property type="gene ID" value="Pp3c8_14609"/>
</dbReference>
<reference evidence="1 3" key="1">
    <citation type="journal article" date="2008" name="Science">
        <title>The Physcomitrella genome reveals evolutionary insights into the conquest of land by plants.</title>
        <authorList>
            <person name="Rensing S."/>
            <person name="Lang D."/>
            <person name="Zimmer A."/>
            <person name="Terry A."/>
            <person name="Salamov A."/>
            <person name="Shapiro H."/>
            <person name="Nishiyama T."/>
            <person name="Perroud P.-F."/>
            <person name="Lindquist E."/>
            <person name="Kamisugi Y."/>
            <person name="Tanahashi T."/>
            <person name="Sakakibara K."/>
            <person name="Fujita T."/>
            <person name="Oishi K."/>
            <person name="Shin-I T."/>
            <person name="Kuroki Y."/>
            <person name="Toyoda A."/>
            <person name="Suzuki Y."/>
            <person name="Hashimoto A."/>
            <person name="Yamaguchi K."/>
            <person name="Sugano A."/>
            <person name="Kohara Y."/>
            <person name="Fujiyama A."/>
            <person name="Anterola A."/>
            <person name="Aoki S."/>
            <person name="Ashton N."/>
            <person name="Barbazuk W.B."/>
            <person name="Barker E."/>
            <person name="Bennetzen J."/>
            <person name="Bezanilla M."/>
            <person name="Blankenship R."/>
            <person name="Cho S.H."/>
            <person name="Dutcher S."/>
            <person name="Estelle M."/>
            <person name="Fawcett J.A."/>
            <person name="Gundlach H."/>
            <person name="Hanada K."/>
            <person name="Heyl A."/>
            <person name="Hicks K.A."/>
            <person name="Hugh J."/>
            <person name="Lohr M."/>
            <person name="Mayer K."/>
            <person name="Melkozernov A."/>
            <person name="Murata T."/>
            <person name="Nelson D."/>
            <person name="Pils B."/>
            <person name="Prigge M."/>
            <person name="Reiss B."/>
            <person name="Renner T."/>
            <person name="Rombauts S."/>
            <person name="Rushton P."/>
            <person name="Sanderfoot A."/>
            <person name="Schween G."/>
            <person name="Shiu S.-H."/>
            <person name="Stueber K."/>
            <person name="Theodoulou F.L."/>
            <person name="Tu H."/>
            <person name="Van de Peer Y."/>
            <person name="Verrier P.J."/>
            <person name="Waters E."/>
            <person name="Wood A."/>
            <person name="Yang L."/>
            <person name="Cove D."/>
            <person name="Cuming A."/>
            <person name="Hasebe M."/>
            <person name="Lucas S."/>
            <person name="Mishler D.B."/>
            <person name="Reski R."/>
            <person name="Grigoriev I."/>
            <person name="Quatrano R.S."/>
            <person name="Boore J.L."/>
        </authorList>
    </citation>
    <scope>NUCLEOTIDE SEQUENCE [LARGE SCALE GENOMIC DNA]</scope>
    <source>
        <strain evidence="2 3">cv. Gransden 2004</strain>
    </source>
</reference>
<evidence type="ECO:0000313" key="3">
    <source>
        <dbReference type="Proteomes" id="UP000006727"/>
    </source>
</evidence>
<gene>
    <name evidence="1" type="ORF">PHYPA_011541</name>
</gene>
<keyword evidence="3" id="KW-1185">Reference proteome</keyword>
<accession>A0A2K1K7A0</accession>